<comment type="caution">
    <text evidence="2">The sequence shown here is derived from an EMBL/GenBank/DDBJ whole genome shotgun (WGS) entry which is preliminary data.</text>
</comment>
<dbReference type="Pfam" id="PF14054">
    <property type="entry name" value="DUF4249"/>
    <property type="match status" value="1"/>
</dbReference>
<keyword evidence="1" id="KW-0732">Signal</keyword>
<dbReference type="PROSITE" id="PS51257">
    <property type="entry name" value="PROKAR_LIPOPROTEIN"/>
    <property type="match status" value="1"/>
</dbReference>
<reference evidence="2" key="1">
    <citation type="journal article" date="2014" name="Int. J. Syst. Evol. Microbiol.">
        <title>Complete genome sequence of Corynebacterium casei LMG S-19264T (=DSM 44701T), isolated from a smear-ripened cheese.</title>
        <authorList>
            <consortium name="US DOE Joint Genome Institute (JGI-PGF)"/>
            <person name="Walter F."/>
            <person name="Albersmeier A."/>
            <person name="Kalinowski J."/>
            <person name="Ruckert C."/>
        </authorList>
    </citation>
    <scope>NUCLEOTIDE SEQUENCE</scope>
    <source>
        <strain evidence="2">CGMCC 1.12195</strain>
    </source>
</reference>
<gene>
    <name evidence="2" type="ORF">GCM10007415_32010</name>
</gene>
<dbReference type="EMBL" id="BMER01000003">
    <property type="protein sequence ID" value="GGG94514.1"/>
    <property type="molecule type" value="Genomic_DNA"/>
</dbReference>
<evidence type="ECO:0008006" key="4">
    <source>
        <dbReference type="Google" id="ProtNLM"/>
    </source>
</evidence>
<proteinExistence type="predicted"/>
<keyword evidence="3" id="KW-1185">Reference proteome</keyword>
<evidence type="ECO:0000313" key="3">
    <source>
        <dbReference type="Proteomes" id="UP000660862"/>
    </source>
</evidence>
<evidence type="ECO:0000256" key="1">
    <source>
        <dbReference type="SAM" id="SignalP"/>
    </source>
</evidence>
<feature type="signal peptide" evidence="1">
    <location>
        <begin position="1"/>
        <end position="17"/>
    </location>
</feature>
<protein>
    <recommendedName>
        <fullName evidence="4">DUF4249 domain-containing protein</fullName>
    </recommendedName>
</protein>
<dbReference type="Proteomes" id="UP000660862">
    <property type="component" value="Unassembled WGS sequence"/>
</dbReference>
<evidence type="ECO:0000313" key="2">
    <source>
        <dbReference type="EMBL" id="GGG94514.1"/>
    </source>
</evidence>
<dbReference type="RefSeq" id="WP_188507076.1">
    <property type="nucleotide sequence ID" value="NZ_BMER01000003.1"/>
</dbReference>
<name>A0A917HXU1_9SPHI</name>
<sequence>MRHIFLFILLLSTLLWSSCEDVINVNLNGANPQLVIVGVVSNWANEQQVTISRTVAFDKDYASEPVSGAEVEVVAGSGRVFRFVEKTPGSYVAANFQGRQNERYDLHVRVAGREFTATSTMPNLVTADSIGTAVRNLFGEEQKFISIKYQDPPEVPNYYRYLWSVNGRAFEMLYVTRDKFNDGKYISEDLADFDVELFSGDSVVVQMQCIDKAAYDFWNAVQSINPGTAAPANPPSVFGDGALGYFSAHAMSEISTIVQ</sequence>
<feature type="chain" id="PRO_5037433169" description="DUF4249 domain-containing protein" evidence="1">
    <location>
        <begin position="18"/>
        <end position="259"/>
    </location>
</feature>
<reference evidence="2" key="2">
    <citation type="submission" date="2020-09" db="EMBL/GenBank/DDBJ databases">
        <authorList>
            <person name="Sun Q."/>
            <person name="Zhou Y."/>
        </authorList>
    </citation>
    <scope>NUCLEOTIDE SEQUENCE</scope>
    <source>
        <strain evidence="2">CGMCC 1.12195</strain>
    </source>
</reference>
<dbReference type="InterPro" id="IPR025345">
    <property type="entry name" value="DUF4249"/>
</dbReference>
<dbReference type="AlphaFoldDB" id="A0A917HXU1"/>
<accession>A0A917HXU1</accession>
<organism evidence="2 3">
    <name type="scientific">Parapedobacter pyrenivorans</name>
    <dbReference type="NCBI Taxonomy" id="1305674"/>
    <lineage>
        <taxon>Bacteria</taxon>
        <taxon>Pseudomonadati</taxon>
        <taxon>Bacteroidota</taxon>
        <taxon>Sphingobacteriia</taxon>
        <taxon>Sphingobacteriales</taxon>
        <taxon>Sphingobacteriaceae</taxon>
        <taxon>Parapedobacter</taxon>
    </lineage>
</organism>